<dbReference type="EMBL" id="MQMG01000080">
    <property type="protein sequence ID" value="OKO88236.1"/>
    <property type="molecule type" value="Genomic_DNA"/>
</dbReference>
<sequence>MVKRGREALESNMDIIEDALLESNILHVDETSLRINGKLAWVHVACTSRYTYLAPHASRGKKATDDIGILPRYEGTMMHDAFGTYPKYTHATHALCHAHHLRELKGFIEQGHTWAMRMTTFLLAAKQAVKAHHGALSEEEARRWERVYDRILERAQHRLEAKTPLPKKALAFVRRLQKRKEEALRFLREVHVPFDNNQAERDLRMVKVKENISGTFRDETFAQSFCIARSIVSTLTKHQKNVWDSLCLLLAGETIDRVLSAT</sequence>
<evidence type="ECO:0000313" key="2">
    <source>
        <dbReference type="EMBL" id="OKO88236.1"/>
    </source>
</evidence>
<dbReference type="Proteomes" id="UP000186030">
    <property type="component" value="Unassembled WGS sequence"/>
</dbReference>
<protein>
    <submittedName>
        <fullName evidence="2">Mobile element protein</fullName>
    </submittedName>
</protein>
<dbReference type="InterPro" id="IPR052344">
    <property type="entry name" value="Transposase-related"/>
</dbReference>
<dbReference type="Pfam" id="PF03050">
    <property type="entry name" value="DDE_Tnp_IS66"/>
    <property type="match status" value="1"/>
</dbReference>
<organism evidence="2 3">
    <name type="scientific">Geobacillus proteiniphilus</name>
    <dbReference type="NCBI Taxonomy" id="860353"/>
    <lineage>
        <taxon>Bacteria</taxon>
        <taxon>Bacillati</taxon>
        <taxon>Bacillota</taxon>
        <taxon>Bacilli</taxon>
        <taxon>Bacillales</taxon>
        <taxon>Anoxybacillaceae</taxon>
        <taxon>Geobacillus</taxon>
    </lineage>
</organism>
<name>A0A1Q5SJY7_9BACL</name>
<feature type="domain" description="Transposase IS66 central" evidence="1">
    <location>
        <begin position="1"/>
        <end position="223"/>
    </location>
</feature>
<comment type="caution">
    <text evidence="2">The sequence shown here is derived from an EMBL/GenBank/DDBJ whole genome shotgun (WGS) entry which is preliminary data.</text>
</comment>
<dbReference type="PANTHER" id="PTHR33678">
    <property type="entry name" value="BLL1576 PROTEIN"/>
    <property type="match status" value="1"/>
</dbReference>
<proteinExistence type="predicted"/>
<gene>
    <name evidence="2" type="ORF">BRO54_3711</name>
</gene>
<dbReference type="PANTHER" id="PTHR33678:SF1">
    <property type="entry name" value="BLL1576 PROTEIN"/>
    <property type="match status" value="1"/>
</dbReference>
<evidence type="ECO:0000259" key="1">
    <source>
        <dbReference type="Pfam" id="PF03050"/>
    </source>
</evidence>
<reference evidence="2 3" key="1">
    <citation type="submission" date="2016-11" db="EMBL/GenBank/DDBJ databases">
        <authorList>
            <person name="Kadnikov V."/>
            <person name="Nazina T."/>
        </authorList>
    </citation>
    <scope>NUCLEOTIDE SEQUENCE [LARGE SCALE GENOMIC DNA]</scope>
    <source>
        <strain evidence="2 3">1017</strain>
    </source>
</reference>
<dbReference type="NCBIfam" id="NF033517">
    <property type="entry name" value="transpos_IS66"/>
    <property type="match status" value="1"/>
</dbReference>
<reference evidence="3" key="2">
    <citation type="submission" date="2017-01" db="EMBL/GenBank/DDBJ databases">
        <title>Genome sequencing and annotation of Geobacillus sp. 1017, a Hydrocarbon-Oxidizing Thermophilic Bacterium Isolated from a Heavy Oil Reservoir (China).</title>
        <authorList>
            <person name="Kadnikov V.V."/>
            <person name="Mardanov A.V."/>
            <person name="Poltaraus A.B."/>
            <person name="Sokolova D.S."/>
            <person name="Semenova E.M."/>
            <person name="Ravin N.V."/>
            <person name="Tourova T.P."/>
            <person name="Nazina T.N."/>
        </authorList>
    </citation>
    <scope>NUCLEOTIDE SEQUENCE [LARGE SCALE GENOMIC DNA]</scope>
    <source>
        <strain evidence="3">1017</strain>
    </source>
</reference>
<accession>A0A1Q5SJY7</accession>
<dbReference type="AlphaFoldDB" id="A0A1Q5SJY7"/>
<evidence type="ECO:0000313" key="3">
    <source>
        <dbReference type="Proteomes" id="UP000186030"/>
    </source>
</evidence>
<dbReference type="InterPro" id="IPR004291">
    <property type="entry name" value="Transposase_IS66_central"/>
</dbReference>